<proteinExistence type="predicted"/>
<keyword evidence="3" id="KW-1185">Reference proteome</keyword>
<dbReference type="Proteomes" id="UP001054821">
    <property type="component" value="Chromosome 2"/>
</dbReference>
<comment type="caution">
    <text evidence="2">The sequence shown here is derived from an EMBL/GenBank/DDBJ whole genome shotgun (WGS) entry which is preliminary data.</text>
</comment>
<accession>A0AAD4ZE36</accession>
<dbReference type="EMBL" id="JAJFAZ020000002">
    <property type="protein sequence ID" value="KAI5342474.1"/>
    <property type="molecule type" value="Genomic_DNA"/>
</dbReference>
<feature type="transmembrane region" description="Helical" evidence="1">
    <location>
        <begin position="68"/>
        <end position="93"/>
    </location>
</feature>
<feature type="transmembrane region" description="Helical" evidence="1">
    <location>
        <begin position="16"/>
        <end position="34"/>
    </location>
</feature>
<reference evidence="2 3" key="1">
    <citation type="journal article" date="2022" name="G3 (Bethesda)">
        <title>Whole-genome sequence and methylome profiling of the almond [Prunus dulcis (Mill.) D.A. Webb] cultivar 'Nonpareil'.</title>
        <authorList>
            <person name="D'Amico-Willman K.M."/>
            <person name="Ouma W.Z."/>
            <person name="Meulia T."/>
            <person name="Sideli G.M."/>
            <person name="Gradziel T.M."/>
            <person name="Fresnedo-Ramirez J."/>
        </authorList>
    </citation>
    <scope>NUCLEOTIDE SEQUENCE [LARGE SCALE GENOMIC DNA]</scope>
    <source>
        <strain evidence="2">Clone GOH B32 T37-40</strain>
    </source>
</reference>
<dbReference type="AlphaFoldDB" id="A0AAD4ZE36"/>
<evidence type="ECO:0000256" key="1">
    <source>
        <dbReference type="SAM" id="Phobius"/>
    </source>
</evidence>
<sequence>MKLLCLLTTTILHSDLMMEVVVIIVEVVLAIVAMDIMVDMATMMEDMIMFVEIGVITAEALIEDLTVASVIIALFVNFVTQRAMLLILAIFILNKKINIIMANCHLC</sequence>
<organism evidence="2 3">
    <name type="scientific">Prunus dulcis</name>
    <name type="common">Almond</name>
    <name type="synonym">Amygdalus dulcis</name>
    <dbReference type="NCBI Taxonomy" id="3755"/>
    <lineage>
        <taxon>Eukaryota</taxon>
        <taxon>Viridiplantae</taxon>
        <taxon>Streptophyta</taxon>
        <taxon>Embryophyta</taxon>
        <taxon>Tracheophyta</taxon>
        <taxon>Spermatophyta</taxon>
        <taxon>Magnoliopsida</taxon>
        <taxon>eudicotyledons</taxon>
        <taxon>Gunneridae</taxon>
        <taxon>Pentapetalae</taxon>
        <taxon>rosids</taxon>
        <taxon>fabids</taxon>
        <taxon>Rosales</taxon>
        <taxon>Rosaceae</taxon>
        <taxon>Amygdaloideae</taxon>
        <taxon>Amygdaleae</taxon>
        <taxon>Prunus</taxon>
    </lineage>
</organism>
<gene>
    <name evidence="2" type="ORF">L3X38_010349</name>
</gene>
<protein>
    <submittedName>
        <fullName evidence="2">Uncharacterized protein</fullName>
    </submittedName>
</protein>
<keyword evidence="1" id="KW-0812">Transmembrane</keyword>
<evidence type="ECO:0000313" key="2">
    <source>
        <dbReference type="EMBL" id="KAI5342474.1"/>
    </source>
</evidence>
<keyword evidence="1" id="KW-0472">Membrane</keyword>
<evidence type="ECO:0000313" key="3">
    <source>
        <dbReference type="Proteomes" id="UP001054821"/>
    </source>
</evidence>
<keyword evidence="1" id="KW-1133">Transmembrane helix</keyword>
<name>A0AAD4ZE36_PRUDU</name>